<accession>B9IZ61</accession>
<dbReference type="Proteomes" id="UP000000441">
    <property type="component" value="Chromosome"/>
</dbReference>
<protein>
    <submittedName>
        <fullName evidence="2">Uncharacterized protein</fullName>
    </submittedName>
</protein>
<dbReference type="KEGG" id="bcq:BCQ_4273"/>
<evidence type="ECO:0000313" key="2">
    <source>
        <dbReference type="EMBL" id="ACM14700.1"/>
    </source>
</evidence>
<organism evidence="2 3">
    <name type="scientific">Bacillus cereus (strain Q1)</name>
    <dbReference type="NCBI Taxonomy" id="361100"/>
    <lineage>
        <taxon>Bacteria</taxon>
        <taxon>Bacillati</taxon>
        <taxon>Bacillota</taxon>
        <taxon>Bacilli</taxon>
        <taxon>Bacillales</taxon>
        <taxon>Bacillaceae</taxon>
        <taxon>Bacillus</taxon>
        <taxon>Bacillus cereus group</taxon>
    </lineage>
</organism>
<evidence type="ECO:0000313" key="3">
    <source>
        <dbReference type="Proteomes" id="UP000000441"/>
    </source>
</evidence>
<feature type="region of interest" description="Disordered" evidence="1">
    <location>
        <begin position="1"/>
        <end position="24"/>
    </location>
</feature>
<gene>
    <name evidence="2" type="ordered locus">BCQ_4273</name>
</gene>
<reference evidence="2 3" key="1">
    <citation type="journal article" date="2009" name="J. Bacteriol.">
        <title>Complete genome sequence of the extremophilic Bacillus cereus strain Q1 with industrial applications.</title>
        <authorList>
            <person name="Xiong Z."/>
            <person name="Jiang Y."/>
            <person name="Qi D."/>
            <person name="Lu H."/>
            <person name="Yang F."/>
            <person name="Yang J."/>
            <person name="Chen L."/>
            <person name="Sun L."/>
            <person name="Xu X."/>
            <person name="Xue Y."/>
            <person name="Zhu Y."/>
            <person name="Jin Q."/>
        </authorList>
    </citation>
    <scope>NUCLEOTIDE SEQUENCE [LARGE SCALE GENOMIC DNA]</scope>
    <source>
        <strain evidence="2 3">Q1</strain>
    </source>
</reference>
<name>B9IZ61_BACCQ</name>
<feature type="compositionally biased region" description="Basic and acidic residues" evidence="1">
    <location>
        <begin position="7"/>
        <end position="17"/>
    </location>
</feature>
<dbReference type="AlphaFoldDB" id="B9IZ61"/>
<sequence>MLQRLRKSFETQKETNSNHKSKRKEVRNLIRIAITIET</sequence>
<evidence type="ECO:0000256" key="1">
    <source>
        <dbReference type="SAM" id="MobiDB-lite"/>
    </source>
</evidence>
<proteinExistence type="predicted"/>
<dbReference type="HOGENOM" id="CLU_3324400_0_0_9"/>
<dbReference type="EMBL" id="CP000227">
    <property type="protein sequence ID" value="ACM14700.1"/>
    <property type="molecule type" value="Genomic_DNA"/>
</dbReference>